<dbReference type="NCBIfam" id="TIGR01764">
    <property type="entry name" value="excise"/>
    <property type="match status" value="1"/>
</dbReference>
<dbReference type="Proteomes" id="UP000316225">
    <property type="component" value="Unassembled WGS sequence"/>
</dbReference>
<dbReference type="InterPro" id="IPR010093">
    <property type="entry name" value="SinI_DNA-bd"/>
</dbReference>
<dbReference type="GO" id="GO:0003677">
    <property type="term" value="F:DNA binding"/>
    <property type="evidence" value="ECO:0007669"/>
    <property type="project" value="InterPro"/>
</dbReference>
<evidence type="ECO:0000313" key="4">
    <source>
        <dbReference type="Proteomes" id="UP000316225"/>
    </source>
</evidence>
<dbReference type="OrthoDB" id="7872598at2"/>
<accession>A0A562NKQ0</accession>
<dbReference type="Pfam" id="PF12728">
    <property type="entry name" value="HTH_17"/>
    <property type="match status" value="1"/>
</dbReference>
<dbReference type="AlphaFoldDB" id="A0A562NKQ0"/>
<feature type="compositionally biased region" description="Polar residues" evidence="1">
    <location>
        <begin position="56"/>
        <end position="70"/>
    </location>
</feature>
<feature type="domain" description="Helix-turn-helix" evidence="2">
    <location>
        <begin position="4"/>
        <end position="48"/>
    </location>
</feature>
<dbReference type="EMBL" id="VLKU01000008">
    <property type="protein sequence ID" value="TWI32785.1"/>
    <property type="molecule type" value="Genomic_DNA"/>
</dbReference>
<evidence type="ECO:0000313" key="3">
    <source>
        <dbReference type="EMBL" id="TWI32785.1"/>
    </source>
</evidence>
<dbReference type="RefSeq" id="WP_145398590.1">
    <property type="nucleotide sequence ID" value="NZ_VLKU01000008.1"/>
</dbReference>
<name>A0A562NKQ0_9RHOB</name>
<evidence type="ECO:0000259" key="2">
    <source>
        <dbReference type="Pfam" id="PF12728"/>
    </source>
</evidence>
<protein>
    <submittedName>
        <fullName evidence="3">Excisionase family DNA binding protein</fullName>
    </submittedName>
</protein>
<sequence length="90" mass="10043">MRPYTPAGLAEHWGCSDEKIRQMCNAGTLRYFKIGKHYRIPVDAVEEYECNSSELAGSTGATPLPGTSRTVGGGDFVLKHAHERKLRRKH</sequence>
<feature type="region of interest" description="Disordered" evidence="1">
    <location>
        <begin position="56"/>
        <end position="75"/>
    </location>
</feature>
<comment type="caution">
    <text evidence="3">The sequence shown here is derived from an EMBL/GenBank/DDBJ whole genome shotgun (WGS) entry which is preliminary data.</text>
</comment>
<keyword evidence="4" id="KW-1185">Reference proteome</keyword>
<gene>
    <name evidence="3" type="ORF">IQ24_02660</name>
</gene>
<proteinExistence type="predicted"/>
<organism evidence="3 4">
    <name type="scientific">Paracoccus sulfuroxidans</name>
    <dbReference type="NCBI Taxonomy" id="384678"/>
    <lineage>
        <taxon>Bacteria</taxon>
        <taxon>Pseudomonadati</taxon>
        <taxon>Pseudomonadota</taxon>
        <taxon>Alphaproteobacteria</taxon>
        <taxon>Rhodobacterales</taxon>
        <taxon>Paracoccaceae</taxon>
        <taxon>Paracoccus</taxon>
    </lineage>
</organism>
<reference evidence="3 4" key="1">
    <citation type="journal article" date="2015" name="Stand. Genomic Sci.">
        <title>Genomic Encyclopedia of Bacterial and Archaeal Type Strains, Phase III: the genomes of soil and plant-associated and newly described type strains.</title>
        <authorList>
            <person name="Whitman W.B."/>
            <person name="Woyke T."/>
            <person name="Klenk H.P."/>
            <person name="Zhou Y."/>
            <person name="Lilburn T.G."/>
            <person name="Beck B.J."/>
            <person name="De Vos P."/>
            <person name="Vandamme P."/>
            <person name="Eisen J.A."/>
            <person name="Garrity G."/>
            <person name="Hugenholtz P."/>
            <person name="Kyrpides N.C."/>
        </authorList>
    </citation>
    <scope>NUCLEOTIDE SEQUENCE [LARGE SCALE GENOMIC DNA]</scope>
    <source>
        <strain evidence="3 4">CGMCC 1.5364</strain>
    </source>
</reference>
<evidence type="ECO:0000256" key="1">
    <source>
        <dbReference type="SAM" id="MobiDB-lite"/>
    </source>
</evidence>
<dbReference type="InterPro" id="IPR041657">
    <property type="entry name" value="HTH_17"/>
</dbReference>